<dbReference type="SUPFAM" id="SSF53474">
    <property type="entry name" value="alpha/beta-Hydrolases"/>
    <property type="match status" value="1"/>
</dbReference>
<evidence type="ECO:0000313" key="3">
    <source>
        <dbReference type="Proteomes" id="UP001517376"/>
    </source>
</evidence>
<dbReference type="PANTHER" id="PTHR11614">
    <property type="entry name" value="PHOSPHOLIPASE-RELATED"/>
    <property type="match status" value="1"/>
</dbReference>
<organism evidence="2 3">
    <name type="scientific">Paragemmobacter ruber</name>
    <dbReference type="NCBI Taxonomy" id="1985673"/>
    <lineage>
        <taxon>Bacteria</taxon>
        <taxon>Pseudomonadati</taxon>
        <taxon>Pseudomonadota</taxon>
        <taxon>Alphaproteobacteria</taxon>
        <taxon>Rhodobacterales</taxon>
        <taxon>Paracoccaceae</taxon>
        <taxon>Paragemmobacter</taxon>
    </lineage>
</organism>
<keyword evidence="2" id="KW-0378">Hydrolase</keyword>
<sequence length="311" mass="34269">MTEAAPFYADLADGPEGGHALWADTPDRRRIRIGLWPGGTRGTVLLLPGRTEYIEKYGRTARDFQARGYAMLAIDWRGQGLAQRALADRLVGHVDDFDEYQRDFDTLIAVAQAQGFPRPYFLLGHSMGGCIGLRALMRGAPVNAAVFSAPMWGISMAAWMRPVAHVVSALARPFGQAHRFAPGTNDQTYIATATFQGNVLTTDPEMWHYMHHQIRTQPDLALGGPSLGWLRAALRECGALAALPSPRLPCITALGSAEKVVDAAPIHLRMAAWPGGRLDHYLGAEHEVPMEQPVHRNRFLQESVRLFDANR</sequence>
<keyword evidence="3" id="KW-1185">Reference proteome</keyword>
<dbReference type="Pfam" id="PF12146">
    <property type="entry name" value="Hydrolase_4"/>
    <property type="match status" value="1"/>
</dbReference>
<dbReference type="Proteomes" id="UP001517376">
    <property type="component" value="Unassembled WGS sequence"/>
</dbReference>
<dbReference type="InterPro" id="IPR051044">
    <property type="entry name" value="MAG_DAG_Lipase"/>
</dbReference>
<dbReference type="EMBL" id="JAAATW010000001">
    <property type="protein sequence ID" value="NBE06295.1"/>
    <property type="molecule type" value="Genomic_DNA"/>
</dbReference>
<evidence type="ECO:0000259" key="1">
    <source>
        <dbReference type="Pfam" id="PF12146"/>
    </source>
</evidence>
<comment type="caution">
    <text evidence="2">The sequence shown here is derived from an EMBL/GenBank/DDBJ whole genome shotgun (WGS) entry which is preliminary data.</text>
</comment>
<dbReference type="InterPro" id="IPR022742">
    <property type="entry name" value="Hydrolase_4"/>
</dbReference>
<proteinExistence type="predicted"/>
<dbReference type="GO" id="GO:0016787">
    <property type="term" value="F:hydrolase activity"/>
    <property type="evidence" value="ECO:0007669"/>
    <property type="project" value="UniProtKB-KW"/>
</dbReference>
<protein>
    <submittedName>
        <fullName evidence="2">Alpha/beta fold hydrolase</fullName>
    </submittedName>
</protein>
<dbReference type="InterPro" id="IPR029058">
    <property type="entry name" value="AB_hydrolase_fold"/>
</dbReference>
<gene>
    <name evidence="2" type="ORF">GU920_02025</name>
</gene>
<dbReference type="RefSeq" id="WP_161765311.1">
    <property type="nucleotide sequence ID" value="NZ_JAAATW010000001.1"/>
</dbReference>
<reference evidence="3" key="1">
    <citation type="submission" date="2020-01" db="EMBL/GenBank/DDBJ databases">
        <title>Sphingomonas sp. strain CSW-10.</title>
        <authorList>
            <person name="Chen W.-M."/>
        </authorList>
    </citation>
    <scope>NUCLEOTIDE SEQUENCE [LARGE SCALE GENOMIC DNA]</scope>
    <source>
        <strain evidence="3">CCP-1</strain>
    </source>
</reference>
<evidence type="ECO:0000313" key="2">
    <source>
        <dbReference type="EMBL" id="NBE06295.1"/>
    </source>
</evidence>
<dbReference type="Gene3D" id="3.40.50.1820">
    <property type="entry name" value="alpha/beta hydrolase"/>
    <property type="match status" value="1"/>
</dbReference>
<accession>A0ABW9Y1B0</accession>
<feature type="domain" description="Serine aminopeptidase S33" evidence="1">
    <location>
        <begin position="40"/>
        <end position="292"/>
    </location>
</feature>
<name>A0ABW9Y1B0_9RHOB</name>